<dbReference type="EMBL" id="JAFBMS010000051">
    <property type="protein sequence ID" value="KAG9339698.1"/>
    <property type="molecule type" value="Genomic_DNA"/>
</dbReference>
<keyword evidence="2" id="KW-0472">Membrane</keyword>
<reference evidence="4" key="1">
    <citation type="thesis" date="2021" institute="BYU ScholarsArchive" country="Provo, UT, USA">
        <title>Applications of and Algorithms for Genome Assembly and Genomic Analyses with an Emphasis on Marine Teleosts.</title>
        <authorList>
            <person name="Pickett B.D."/>
        </authorList>
    </citation>
    <scope>NUCLEOTIDE SEQUENCE</scope>
    <source>
        <strain evidence="4">HI-2016</strain>
    </source>
</reference>
<evidence type="ECO:0000259" key="3">
    <source>
        <dbReference type="Pfam" id="PF24871"/>
    </source>
</evidence>
<feature type="compositionally biased region" description="Basic and acidic residues" evidence="1">
    <location>
        <begin position="217"/>
        <end position="231"/>
    </location>
</feature>
<dbReference type="Proteomes" id="UP000824540">
    <property type="component" value="Unassembled WGS sequence"/>
</dbReference>
<dbReference type="AlphaFoldDB" id="A0A8T2NQ65"/>
<dbReference type="GO" id="GO:0016020">
    <property type="term" value="C:membrane"/>
    <property type="evidence" value="ECO:0007669"/>
    <property type="project" value="InterPro"/>
</dbReference>
<accession>A0A8T2NQ65</accession>
<protein>
    <recommendedName>
        <fullName evidence="3">Piezo TM1-24 domain-containing protein</fullName>
    </recommendedName>
</protein>
<feature type="transmembrane region" description="Helical" evidence="2">
    <location>
        <begin position="87"/>
        <end position="106"/>
    </location>
</feature>
<feature type="transmembrane region" description="Helical" evidence="2">
    <location>
        <begin position="139"/>
        <end position="160"/>
    </location>
</feature>
<dbReference type="PANTHER" id="PTHR47049:SF7">
    <property type="entry name" value="PIEZO-TYPE MECHANOSENSITIVE ION CHANNEL COMPONENT 2 ISOFORM X1"/>
    <property type="match status" value="1"/>
</dbReference>
<gene>
    <name evidence="4" type="ORF">JZ751_023344</name>
</gene>
<evidence type="ECO:0000256" key="2">
    <source>
        <dbReference type="SAM" id="Phobius"/>
    </source>
</evidence>
<evidence type="ECO:0000313" key="4">
    <source>
        <dbReference type="EMBL" id="KAG9339698.1"/>
    </source>
</evidence>
<feature type="domain" description="Piezo TM1-24" evidence="3">
    <location>
        <begin position="6"/>
        <end position="165"/>
    </location>
</feature>
<keyword evidence="5" id="KW-1185">Reference proteome</keyword>
<dbReference type="GO" id="GO:0008381">
    <property type="term" value="F:mechanosensitive monoatomic ion channel activity"/>
    <property type="evidence" value="ECO:0007669"/>
    <property type="project" value="InterPro"/>
</dbReference>
<feature type="region of interest" description="Disordered" evidence="1">
    <location>
        <begin position="212"/>
        <end position="231"/>
    </location>
</feature>
<dbReference type="Pfam" id="PF24871">
    <property type="entry name" value="Piezo_TM1-24"/>
    <property type="match status" value="1"/>
</dbReference>
<feature type="transmembrane region" description="Helical" evidence="2">
    <location>
        <begin position="30"/>
        <end position="50"/>
    </location>
</feature>
<keyword evidence="2" id="KW-1133">Transmembrane helix</keyword>
<evidence type="ECO:0000313" key="5">
    <source>
        <dbReference type="Proteomes" id="UP000824540"/>
    </source>
</evidence>
<organism evidence="4 5">
    <name type="scientific">Albula glossodonta</name>
    <name type="common">roundjaw bonefish</name>
    <dbReference type="NCBI Taxonomy" id="121402"/>
    <lineage>
        <taxon>Eukaryota</taxon>
        <taxon>Metazoa</taxon>
        <taxon>Chordata</taxon>
        <taxon>Craniata</taxon>
        <taxon>Vertebrata</taxon>
        <taxon>Euteleostomi</taxon>
        <taxon>Actinopterygii</taxon>
        <taxon>Neopterygii</taxon>
        <taxon>Teleostei</taxon>
        <taxon>Albuliformes</taxon>
        <taxon>Albulidae</taxon>
        <taxon>Albula</taxon>
    </lineage>
</organism>
<dbReference type="OrthoDB" id="303066at2759"/>
<keyword evidence="2" id="KW-0812">Transmembrane</keyword>
<proteinExistence type="predicted"/>
<evidence type="ECO:0000256" key="1">
    <source>
        <dbReference type="SAM" id="MobiDB-lite"/>
    </source>
</evidence>
<dbReference type="InterPro" id="IPR056769">
    <property type="entry name" value="Piezo_TM1-24"/>
</dbReference>
<dbReference type="InterPro" id="IPR027272">
    <property type="entry name" value="Piezo"/>
</dbReference>
<comment type="caution">
    <text evidence="4">The sequence shown here is derived from an EMBL/GenBank/DDBJ whole genome shotgun (WGS) entry which is preliminary data.</text>
</comment>
<dbReference type="PANTHER" id="PTHR47049">
    <property type="entry name" value="PIEZO-TYPE MECHANOSENSITIVE ION CHANNEL HOMOLOG"/>
    <property type="match status" value="1"/>
</dbReference>
<sequence length="313" mass="35751">MLKHFPLEEIKVQPSEESESSPLMSVLGSLVKGTLVKYWILFCCSMFFVVSFSGKVVVYKILYIILFLFCLVLYQVRYDMWRRVLKYFWAVVVGYSMVVLIFIYMYQFKTVSGMFQQVFGMSEEGLRDLGLEQFDTVELFARILLPATFLLACILQLHYFNTDFLVLTDLDNVPMRQEGSSEEDLRNSVKAISDMLIKEQMGADSMDTLDSVCLSPSREKDPGNPEEKQPIEEPMTQWGLVVERASLLVLQVLLAVRKLQELAWRLLELHSIKIVSTGIIWISLREVRAIGSLVGPGQTAHTQTDEVSPCMLA</sequence>
<name>A0A8T2NQ65_9TELE</name>